<dbReference type="PANTHER" id="PTHR15909:SF0">
    <property type="entry name" value="LARGE RIBOSOMAL SUBUNIT PROTEIN BL35M"/>
    <property type="match status" value="1"/>
</dbReference>
<keyword evidence="4 7" id="KW-0689">Ribosomal protein</keyword>
<protein>
    <recommendedName>
        <fullName evidence="7">50S ribosomal protein L35</fullName>
    </recommendedName>
</protein>
<evidence type="ECO:0000256" key="5">
    <source>
        <dbReference type="ARBA" id="ARBA00023128"/>
    </source>
</evidence>
<evidence type="ECO:0000256" key="7">
    <source>
        <dbReference type="RuleBase" id="RU000568"/>
    </source>
</evidence>
<dbReference type="GO" id="GO:0003735">
    <property type="term" value="F:structural constituent of ribosome"/>
    <property type="evidence" value="ECO:0007669"/>
    <property type="project" value="InterPro"/>
</dbReference>
<accession>A0A8D8I9J2</accession>
<evidence type="ECO:0000256" key="4">
    <source>
        <dbReference type="ARBA" id="ARBA00022980"/>
    </source>
</evidence>
<dbReference type="EMBL" id="HBUE01009206">
    <property type="protein sequence ID" value="CAG6447485.1"/>
    <property type="molecule type" value="Transcribed_RNA"/>
</dbReference>
<comment type="subcellular location">
    <subcellularLocation>
        <location evidence="1">Mitochondrion</location>
    </subcellularLocation>
</comment>
<dbReference type="SUPFAM" id="SSF143034">
    <property type="entry name" value="L35p-like"/>
    <property type="match status" value="1"/>
</dbReference>
<reference evidence="8" key="1">
    <citation type="submission" date="2021-05" db="EMBL/GenBank/DDBJ databases">
        <authorList>
            <person name="Alioto T."/>
            <person name="Alioto T."/>
            <person name="Gomez Garrido J."/>
        </authorList>
    </citation>
    <scope>NUCLEOTIDE SEQUENCE</scope>
</reference>
<dbReference type="Gene3D" id="4.10.410.60">
    <property type="match status" value="1"/>
</dbReference>
<dbReference type="InterPro" id="IPR019338">
    <property type="entry name" value="Ribosomal_bL35m"/>
</dbReference>
<dbReference type="EMBL" id="HBUE01240115">
    <property type="protein sequence ID" value="CAG6549109.1"/>
    <property type="molecule type" value="Transcribed_RNA"/>
</dbReference>
<evidence type="ECO:0000256" key="1">
    <source>
        <dbReference type="ARBA" id="ARBA00004173"/>
    </source>
</evidence>
<comment type="similarity">
    <text evidence="2 7">Belongs to the bacterial ribosomal protein bL35 family.</text>
</comment>
<name>A0A8D8I9J2_CULPI</name>
<evidence type="ECO:0000256" key="2">
    <source>
        <dbReference type="ARBA" id="ARBA00006598"/>
    </source>
</evidence>
<keyword evidence="5" id="KW-0496">Mitochondrion</keyword>
<dbReference type="Pfam" id="PF01632">
    <property type="entry name" value="Ribosomal_L35p"/>
    <property type="match status" value="1"/>
</dbReference>
<organism evidence="8">
    <name type="scientific">Culex pipiens</name>
    <name type="common">House mosquito</name>
    <dbReference type="NCBI Taxonomy" id="7175"/>
    <lineage>
        <taxon>Eukaryota</taxon>
        <taxon>Metazoa</taxon>
        <taxon>Ecdysozoa</taxon>
        <taxon>Arthropoda</taxon>
        <taxon>Hexapoda</taxon>
        <taxon>Insecta</taxon>
        <taxon>Pterygota</taxon>
        <taxon>Neoptera</taxon>
        <taxon>Endopterygota</taxon>
        <taxon>Diptera</taxon>
        <taxon>Nematocera</taxon>
        <taxon>Culicoidea</taxon>
        <taxon>Culicidae</taxon>
        <taxon>Culicinae</taxon>
        <taxon>Culicini</taxon>
        <taxon>Culex</taxon>
        <taxon>Culex</taxon>
    </lineage>
</organism>
<dbReference type="PANTHER" id="PTHR15909">
    <property type="entry name" value="39S RIBOSOMAL PROTEIN L35, MITOCHONDRIAL"/>
    <property type="match status" value="1"/>
</dbReference>
<evidence type="ECO:0000313" key="8">
    <source>
        <dbReference type="EMBL" id="CAG6549109.1"/>
    </source>
</evidence>
<proteinExistence type="inferred from homology"/>
<dbReference type="InterPro" id="IPR021137">
    <property type="entry name" value="Ribosomal_bL35-like"/>
</dbReference>
<keyword evidence="3" id="KW-0809">Transit peptide</keyword>
<dbReference type="EMBL" id="HBUE01009207">
    <property type="protein sequence ID" value="CAG6447486.1"/>
    <property type="molecule type" value="Transcribed_RNA"/>
</dbReference>
<dbReference type="GO" id="GO:1990904">
    <property type="term" value="C:ribonucleoprotein complex"/>
    <property type="evidence" value="ECO:0007669"/>
    <property type="project" value="UniProtKB-KW"/>
</dbReference>
<dbReference type="EMBL" id="HBUE01347110">
    <property type="protein sequence ID" value="CAG6601338.1"/>
    <property type="molecule type" value="Transcribed_RNA"/>
</dbReference>
<dbReference type="AlphaFoldDB" id="A0A8D8I9J2"/>
<dbReference type="GO" id="GO:0006412">
    <property type="term" value="P:translation"/>
    <property type="evidence" value="ECO:0007669"/>
    <property type="project" value="InterPro"/>
</dbReference>
<dbReference type="InterPro" id="IPR037229">
    <property type="entry name" value="Ribosomal_bL35_sf"/>
</dbReference>
<dbReference type="PRINTS" id="PR00064">
    <property type="entry name" value="RIBOSOMALL35"/>
</dbReference>
<dbReference type="InterPro" id="IPR001706">
    <property type="entry name" value="Ribosomal_bL35"/>
</dbReference>
<evidence type="ECO:0000256" key="6">
    <source>
        <dbReference type="ARBA" id="ARBA00023274"/>
    </source>
</evidence>
<keyword evidence="6 7" id="KW-0687">Ribonucleoprotein</keyword>
<sequence length="189" mass="21889">MLRTVASVAIRQGLHAIRTQPVNRLASKPATDIGTLTRSFSTLLRIGNASGSLRTPFTVTAQPANINSTLQSALVPPVQSQQPSRTVIKFSMVKGKRKSVKPVIKRFKRLDWGGWIRTMSGRHKHMWKKSAARKRRLRQHVMVNSQQAHLLDKMVTKYWKRPKHYINDPYEPYHTREELRETRRKPVQY</sequence>
<evidence type="ECO:0000256" key="3">
    <source>
        <dbReference type="ARBA" id="ARBA00022946"/>
    </source>
</evidence>
<dbReference type="GO" id="GO:0005840">
    <property type="term" value="C:ribosome"/>
    <property type="evidence" value="ECO:0007669"/>
    <property type="project" value="UniProtKB-KW"/>
</dbReference>
<dbReference type="GO" id="GO:0005739">
    <property type="term" value="C:mitochondrion"/>
    <property type="evidence" value="ECO:0007669"/>
    <property type="project" value="UniProtKB-SubCell"/>
</dbReference>